<evidence type="ECO:0000313" key="2">
    <source>
        <dbReference type="Proteomes" id="UP000277204"/>
    </source>
</evidence>
<dbReference type="InterPro" id="IPR011993">
    <property type="entry name" value="PH-like_dom_sf"/>
</dbReference>
<sequence>MEAGDQQLVHTPFVRTGYWSACAPFVWNPVKAPNIRFSSSHFRKHHKTNCYTTTTTTNTTTNDNNINASLTFKTNIQNDTGLFCIQICTFIRTQHFVGGMDIPRPQNRLEIVSSMRRIRYEFKEKGIKKQKVLIKISADGVFIYLRKKPKFGKLSCYD</sequence>
<dbReference type="PANTHER" id="PTHR11232">
    <property type="entry name" value="PHOSPHOTYROSINE INTERACTION DOMAIN-CONTAINING FAMILY MEMBER"/>
    <property type="match status" value="1"/>
</dbReference>
<protein>
    <submittedName>
        <fullName evidence="1">Uncharacterized protein</fullName>
    </submittedName>
</protein>
<name>A0A183LAS1_9TREM</name>
<dbReference type="SUPFAM" id="SSF50729">
    <property type="entry name" value="PH domain-like"/>
    <property type="match status" value="1"/>
</dbReference>
<dbReference type="InterPro" id="IPR051133">
    <property type="entry name" value="Adapter_Engulfment-Domain"/>
</dbReference>
<dbReference type="EMBL" id="UZAI01000178">
    <property type="protein sequence ID" value="VDO49572.1"/>
    <property type="molecule type" value="Genomic_DNA"/>
</dbReference>
<proteinExistence type="predicted"/>
<reference evidence="1 2" key="1">
    <citation type="submission" date="2018-11" db="EMBL/GenBank/DDBJ databases">
        <authorList>
            <consortium name="Pathogen Informatics"/>
        </authorList>
    </citation>
    <scope>NUCLEOTIDE SEQUENCE [LARGE SCALE GENOMIC DNA]</scope>
    <source>
        <strain evidence="1 2">Zambia</strain>
    </source>
</reference>
<dbReference type="AlphaFoldDB" id="A0A183LAS1"/>
<evidence type="ECO:0000313" key="1">
    <source>
        <dbReference type="EMBL" id="VDO49572.1"/>
    </source>
</evidence>
<keyword evidence="2" id="KW-1185">Reference proteome</keyword>
<organism evidence="1 2">
    <name type="scientific">Schistosoma margrebowiei</name>
    <dbReference type="NCBI Taxonomy" id="48269"/>
    <lineage>
        <taxon>Eukaryota</taxon>
        <taxon>Metazoa</taxon>
        <taxon>Spiralia</taxon>
        <taxon>Lophotrochozoa</taxon>
        <taxon>Platyhelminthes</taxon>
        <taxon>Trematoda</taxon>
        <taxon>Digenea</taxon>
        <taxon>Strigeidida</taxon>
        <taxon>Schistosomatoidea</taxon>
        <taxon>Schistosomatidae</taxon>
        <taxon>Schistosoma</taxon>
    </lineage>
</organism>
<dbReference type="PANTHER" id="PTHR11232:SF17">
    <property type="entry name" value="CAPON-LIKE PROTEIN"/>
    <property type="match status" value="1"/>
</dbReference>
<gene>
    <name evidence="1" type="ORF">SMRZ_LOCUS896</name>
</gene>
<dbReference type="GO" id="GO:0050998">
    <property type="term" value="F:nitric-oxide synthase binding"/>
    <property type="evidence" value="ECO:0007669"/>
    <property type="project" value="TreeGrafter"/>
</dbReference>
<dbReference type="Proteomes" id="UP000277204">
    <property type="component" value="Unassembled WGS sequence"/>
</dbReference>
<dbReference type="STRING" id="48269.A0A183LAS1"/>
<accession>A0A183LAS1</accession>
<dbReference type="Gene3D" id="2.30.29.30">
    <property type="entry name" value="Pleckstrin-homology domain (PH domain)/Phosphotyrosine-binding domain (PTB)"/>
    <property type="match status" value="1"/>
</dbReference>